<accession>A0ABP0E4D5</accession>
<dbReference type="Proteomes" id="UP001642502">
    <property type="component" value="Unassembled WGS sequence"/>
</dbReference>
<keyword evidence="3" id="KW-1185">Reference proteome</keyword>
<feature type="non-terminal residue" evidence="2">
    <location>
        <position position="303"/>
    </location>
</feature>
<evidence type="ECO:0000256" key="1">
    <source>
        <dbReference type="SAM" id="MobiDB-lite"/>
    </source>
</evidence>
<protein>
    <submittedName>
        <fullName evidence="2">Uncharacterized protein</fullName>
    </submittedName>
</protein>
<organism evidence="2 3">
    <name type="scientific">Sporothrix epigloea</name>
    <dbReference type="NCBI Taxonomy" id="1892477"/>
    <lineage>
        <taxon>Eukaryota</taxon>
        <taxon>Fungi</taxon>
        <taxon>Dikarya</taxon>
        <taxon>Ascomycota</taxon>
        <taxon>Pezizomycotina</taxon>
        <taxon>Sordariomycetes</taxon>
        <taxon>Sordariomycetidae</taxon>
        <taxon>Ophiostomatales</taxon>
        <taxon>Ophiostomataceae</taxon>
        <taxon>Sporothrix</taxon>
    </lineage>
</organism>
<feature type="region of interest" description="Disordered" evidence="1">
    <location>
        <begin position="203"/>
        <end position="234"/>
    </location>
</feature>
<comment type="caution">
    <text evidence="2">The sequence shown here is derived from an EMBL/GenBank/DDBJ whole genome shotgun (WGS) entry which is preliminary data.</text>
</comment>
<evidence type="ECO:0000313" key="2">
    <source>
        <dbReference type="EMBL" id="CAK7275454.1"/>
    </source>
</evidence>
<sequence>MPCTVASVPQVQPWFTLVSEDVFAFLHAQISRVCYLLEHLVKYDSGNRDQGLSAAIFLAVRLLKYSYSSGIMERDPLLFKSDWHPNRPRTLIMTELREIVSRASVPHDSHCGDLADGEFPDIEDLLSRSAVEVAEQGDGTDVEVSDDDAIESENADETNVVLISDDDIEYDIEYEDEEDHDSINDSNDMSDVRELPDVVLPDVETSDFENDEVDAGRLSSPSDSEYQDSEAEVRELSVDADSEYQWNECAQEELSGVDGEQEVALPLPRRTQLPTPKYETEESRARRELIGLGMNYSARKYGF</sequence>
<name>A0ABP0E4D5_9PEZI</name>
<evidence type="ECO:0000313" key="3">
    <source>
        <dbReference type="Proteomes" id="UP001642502"/>
    </source>
</evidence>
<dbReference type="EMBL" id="CAWUON010000223">
    <property type="protein sequence ID" value="CAK7275454.1"/>
    <property type="molecule type" value="Genomic_DNA"/>
</dbReference>
<reference evidence="2 3" key="1">
    <citation type="submission" date="2024-01" db="EMBL/GenBank/DDBJ databases">
        <authorList>
            <person name="Allen C."/>
            <person name="Tagirdzhanova G."/>
        </authorList>
    </citation>
    <scope>NUCLEOTIDE SEQUENCE [LARGE SCALE GENOMIC DNA]</scope>
    <source>
        <strain evidence="2 3">CBS 119000</strain>
    </source>
</reference>
<proteinExistence type="predicted"/>
<gene>
    <name evidence="2" type="ORF">SEPCBS119000_006701</name>
</gene>
<feature type="compositionally biased region" description="Acidic residues" evidence="1">
    <location>
        <begin position="204"/>
        <end position="213"/>
    </location>
</feature>